<dbReference type="EMBL" id="CP053564">
    <property type="protein sequence ID" value="QJY46202.1"/>
    <property type="molecule type" value="Genomic_DNA"/>
</dbReference>
<dbReference type="InterPro" id="IPR034660">
    <property type="entry name" value="DinB/YfiT-like"/>
</dbReference>
<evidence type="ECO:0000259" key="1">
    <source>
        <dbReference type="Pfam" id="PF11716"/>
    </source>
</evidence>
<dbReference type="InterPro" id="IPR017517">
    <property type="entry name" value="Maleyloyr_isom"/>
</dbReference>
<proteinExistence type="predicted"/>
<dbReference type="NCBIfam" id="TIGR03083">
    <property type="entry name" value="maleylpyruvate isomerase family mycothiol-dependent enzyme"/>
    <property type="match status" value="1"/>
</dbReference>
<dbReference type="RefSeq" id="WP_172157200.1">
    <property type="nucleotide sequence ID" value="NZ_CP053564.1"/>
</dbReference>
<dbReference type="KEGG" id="pbro:HOP40_10630"/>
<protein>
    <submittedName>
        <fullName evidence="2">TIGR03086 family protein</fullName>
    </submittedName>
</protein>
<dbReference type="Gene3D" id="1.20.120.450">
    <property type="entry name" value="dinb family like domain"/>
    <property type="match status" value="1"/>
</dbReference>
<dbReference type="NCBIfam" id="TIGR03086">
    <property type="entry name" value="TIGR03086 family metal-binding protein"/>
    <property type="match status" value="1"/>
</dbReference>
<dbReference type="Pfam" id="PF11716">
    <property type="entry name" value="MDMPI_N"/>
    <property type="match status" value="1"/>
</dbReference>
<dbReference type="InterPro" id="IPR024344">
    <property type="entry name" value="MDMPI_metal-binding"/>
</dbReference>
<dbReference type="Proteomes" id="UP000505377">
    <property type="component" value="Chromosome"/>
</dbReference>
<organism evidence="2 3">
    <name type="scientific">Pseudonocardia broussonetiae</name>
    <dbReference type="NCBI Taxonomy" id="2736640"/>
    <lineage>
        <taxon>Bacteria</taxon>
        <taxon>Bacillati</taxon>
        <taxon>Actinomycetota</taxon>
        <taxon>Actinomycetes</taxon>
        <taxon>Pseudonocardiales</taxon>
        <taxon>Pseudonocardiaceae</taxon>
        <taxon>Pseudonocardia</taxon>
    </lineage>
</organism>
<feature type="domain" description="Mycothiol-dependent maleylpyruvate isomerase metal-binding" evidence="1">
    <location>
        <begin position="26"/>
        <end position="131"/>
    </location>
</feature>
<sequence>MTTDTTDPRPLYAAAIDWVCTLLPGATDLDAPTPCDEFDVRALLGHLVTTVERAHVVGEGGDAHSVPLVITGVADDAWADTYRAAADKALAVWSDDALLDSRVVVPWGTVPGRGALWGYLNETLVHGWDLAVATGQDPEADQDLAAVALDAARGFLPAGFRGGPVPFAAVVEPREGAGPTERLANWSGRAS</sequence>
<reference evidence="2 3" key="1">
    <citation type="submission" date="2020-05" db="EMBL/GenBank/DDBJ databases">
        <authorList>
            <person name="Mo P."/>
        </authorList>
    </citation>
    <scope>NUCLEOTIDE SEQUENCE [LARGE SCALE GENOMIC DNA]</scope>
    <source>
        <strain evidence="2 3">Gen01</strain>
    </source>
</reference>
<gene>
    <name evidence="2" type="ORF">HOP40_10630</name>
</gene>
<dbReference type="SUPFAM" id="SSF109854">
    <property type="entry name" value="DinB/YfiT-like putative metalloenzymes"/>
    <property type="match status" value="1"/>
</dbReference>
<dbReference type="GO" id="GO:0046872">
    <property type="term" value="F:metal ion binding"/>
    <property type="evidence" value="ECO:0007669"/>
    <property type="project" value="InterPro"/>
</dbReference>
<name>A0A6M6JHJ9_9PSEU</name>
<evidence type="ECO:0000313" key="2">
    <source>
        <dbReference type="EMBL" id="QJY46202.1"/>
    </source>
</evidence>
<accession>A0A6M6JHJ9</accession>
<dbReference type="InterPro" id="IPR017520">
    <property type="entry name" value="CHP03086"/>
</dbReference>
<dbReference type="AlphaFoldDB" id="A0A6M6JHJ9"/>
<evidence type="ECO:0000313" key="3">
    <source>
        <dbReference type="Proteomes" id="UP000505377"/>
    </source>
</evidence>
<keyword evidence="3" id="KW-1185">Reference proteome</keyword>